<protein>
    <submittedName>
        <fullName evidence="2">Uncharacterized protein</fullName>
    </submittedName>
</protein>
<feature type="compositionally biased region" description="Low complexity" evidence="1">
    <location>
        <begin position="122"/>
        <end position="133"/>
    </location>
</feature>
<sequence>MAKPNFLDRSWQEIDWETWGSQFSIVDRASSVRELQNGIGTRYMEVQDLLSQLPPHAGRAHALVAAWRAEVNGYGRAIVFSESARILRRLDELHGQVTAQLQAARQAAKAARKARQRALLAGAPAPARAGGAATHRSSDADTDDFEGMRHSAATARQRRDDVNPGQQTAAMRWAAVQAAMARECENRLADTARPVTARQFRDAVDAPADAVVEQFQATRDNAMVRIVVAGRAQFWTTGLPNLENLGIARFSIYRRDGSTRRFEYVAGVRRPEDVAAQREIEERRSG</sequence>
<gene>
    <name evidence="2" type="ORF">LPC04_05045</name>
</gene>
<dbReference type="Proteomes" id="UP001139353">
    <property type="component" value="Unassembled WGS sequence"/>
</dbReference>
<evidence type="ECO:0000313" key="3">
    <source>
        <dbReference type="Proteomes" id="UP001139353"/>
    </source>
</evidence>
<evidence type="ECO:0000313" key="2">
    <source>
        <dbReference type="EMBL" id="MCK9685073.1"/>
    </source>
</evidence>
<dbReference type="RefSeq" id="WP_275681086.1">
    <property type="nucleotide sequence ID" value="NZ_JAJLJH010000001.1"/>
</dbReference>
<keyword evidence="3" id="KW-1185">Reference proteome</keyword>
<organism evidence="2 3">
    <name type="scientific">Scleromatobacter humisilvae</name>
    <dbReference type="NCBI Taxonomy" id="2897159"/>
    <lineage>
        <taxon>Bacteria</taxon>
        <taxon>Pseudomonadati</taxon>
        <taxon>Pseudomonadota</taxon>
        <taxon>Betaproteobacteria</taxon>
        <taxon>Burkholderiales</taxon>
        <taxon>Sphaerotilaceae</taxon>
        <taxon>Scleromatobacter</taxon>
    </lineage>
</organism>
<dbReference type="EMBL" id="JAJLJH010000001">
    <property type="protein sequence ID" value="MCK9685073.1"/>
    <property type="molecule type" value="Genomic_DNA"/>
</dbReference>
<accession>A0A9X1YFG0</accession>
<comment type="caution">
    <text evidence="2">The sequence shown here is derived from an EMBL/GenBank/DDBJ whole genome shotgun (WGS) entry which is preliminary data.</text>
</comment>
<reference evidence="2" key="1">
    <citation type="submission" date="2021-11" db="EMBL/GenBank/DDBJ databases">
        <title>BS-T2-15 a new species belonging to the Comamonadaceae family isolated from the soil of a French oak forest.</title>
        <authorList>
            <person name="Mieszkin S."/>
            <person name="Alain K."/>
        </authorList>
    </citation>
    <scope>NUCLEOTIDE SEQUENCE</scope>
    <source>
        <strain evidence="2">BS-T2-15</strain>
    </source>
</reference>
<dbReference type="AlphaFoldDB" id="A0A9X1YFG0"/>
<feature type="region of interest" description="Disordered" evidence="1">
    <location>
        <begin position="122"/>
        <end position="164"/>
    </location>
</feature>
<name>A0A9X1YFG0_9BURK</name>
<proteinExistence type="predicted"/>
<evidence type="ECO:0000256" key="1">
    <source>
        <dbReference type="SAM" id="MobiDB-lite"/>
    </source>
</evidence>